<dbReference type="Gene3D" id="2.40.50.100">
    <property type="match status" value="1"/>
</dbReference>
<organism evidence="6 7">
    <name type="scientific">Echinicola rosea</name>
    <dbReference type="NCBI Taxonomy" id="1807691"/>
    <lineage>
        <taxon>Bacteria</taxon>
        <taxon>Pseudomonadati</taxon>
        <taxon>Bacteroidota</taxon>
        <taxon>Cytophagia</taxon>
        <taxon>Cytophagales</taxon>
        <taxon>Cyclobacteriaceae</taxon>
        <taxon>Echinicola</taxon>
    </lineage>
</organism>
<dbReference type="PANTHER" id="PTHR30097:SF4">
    <property type="entry name" value="SLR6042 PROTEIN"/>
    <property type="match status" value="1"/>
</dbReference>
<evidence type="ECO:0000256" key="3">
    <source>
        <dbReference type="SAM" id="Coils"/>
    </source>
</evidence>
<dbReference type="InterPro" id="IPR006143">
    <property type="entry name" value="RND_pump_MFP"/>
</dbReference>
<comment type="similarity">
    <text evidence="1">Belongs to the membrane fusion protein (MFP) (TC 8.A.1) family.</text>
</comment>
<evidence type="ECO:0000313" key="7">
    <source>
        <dbReference type="Proteomes" id="UP000647339"/>
    </source>
</evidence>
<feature type="domain" description="CzcB-like C-terminal circularly permuted SH3-like" evidence="5">
    <location>
        <begin position="450"/>
        <end position="490"/>
    </location>
</feature>
<dbReference type="EMBL" id="BMIU01000033">
    <property type="protein sequence ID" value="GGF49780.1"/>
    <property type="molecule type" value="Genomic_DNA"/>
</dbReference>
<dbReference type="Proteomes" id="UP000647339">
    <property type="component" value="Unassembled WGS sequence"/>
</dbReference>
<keyword evidence="2" id="KW-0813">Transport</keyword>
<dbReference type="Gene3D" id="2.40.30.170">
    <property type="match status" value="1"/>
</dbReference>
<name>A0ABQ1VAS9_9BACT</name>
<dbReference type="InterPro" id="IPR051909">
    <property type="entry name" value="MFP_Cation_Efflux"/>
</dbReference>
<dbReference type="NCBIfam" id="TIGR01730">
    <property type="entry name" value="RND_mfp"/>
    <property type="match status" value="1"/>
</dbReference>
<dbReference type="InterPro" id="IPR058649">
    <property type="entry name" value="CzcB_C"/>
</dbReference>
<dbReference type="PROSITE" id="PS51257">
    <property type="entry name" value="PROKAR_LIPOPROTEIN"/>
    <property type="match status" value="1"/>
</dbReference>
<evidence type="ECO:0000256" key="2">
    <source>
        <dbReference type="ARBA" id="ARBA00022448"/>
    </source>
</evidence>
<sequence>MRYILVLFWALVFSCQSPKVEDHGHSHEEEGAHSHDGDGSPSVDHTVWTEQTELFVEFPALVVGKTSRFAAHFTILNGHQPVRDGSVTVSLIKNKKGIRHTVDAPSSPGIFGPSLQPKEAGVYQLVFDLKTPTYSDRITLDNIQVFENNEEAKETLGGEEENGSEISFLKEQAWKVEFQTDPVVEKEVYQTIPTSGIWKVAPTDYQTLVAPATGRVKFGQEVLTEGSAVKNGQVLMTVSSKGLTSNNLEAEIQKAKADLEQAKSEYDRKKELYESKIVPKAAFEQVEQKYQVAKTNYETLSSGYTSGGKQIISPMDGFVKSIQAENGGFAEQGKALITITSHNSSLLQVQVSPKYSAELQNIQNLWYQPKEGTWSALKEKGGRILSVGKEVDPNQPLLSVFAEVNEGVEMPEGSFTEAQLAVGKASQGLVVPVSCLMEDYGNYSVIIQLSGESFERRNVTIGKRNGSEVEITNGLSKGEVVVTKGAYQVKMASMSGQAPAHGHAH</sequence>
<dbReference type="SUPFAM" id="SSF111369">
    <property type="entry name" value="HlyD-like secretion proteins"/>
    <property type="match status" value="1"/>
</dbReference>
<evidence type="ECO:0000256" key="4">
    <source>
        <dbReference type="SAM" id="MobiDB-lite"/>
    </source>
</evidence>
<dbReference type="Gene3D" id="1.10.287.470">
    <property type="entry name" value="Helix hairpin bin"/>
    <property type="match status" value="1"/>
</dbReference>
<keyword evidence="3" id="KW-0175">Coiled coil</keyword>
<comment type="caution">
    <text evidence="6">The sequence shown here is derived from an EMBL/GenBank/DDBJ whole genome shotgun (WGS) entry which is preliminary data.</text>
</comment>
<reference evidence="7" key="1">
    <citation type="journal article" date="2019" name="Int. J. Syst. Evol. Microbiol.">
        <title>The Global Catalogue of Microorganisms (GCM) 10K type strain sequencing project: providing services to taxonomists for standard genome sequencing and annotation.</title>
        <authorList>
            <consortium name="The Broad Institute Genomics Platform"/>
            <consortium name="The Broad Institute Genome Sequencing Center for Infectious Disease"/>
            <person name="Wu L."/>
            <person name="Ma J."/>
        </authorList>
    </citation>
    <scope>NUCLEOTIDE SEQUENCE [LARGE SCALE GENOMIC DNA]</scope>
    <source>
        <strain evidence="7">CGMCC 1.15407</strain>
    </source>
</reference>
<evidence type="ECO:0000313" key="6">
    <source>
        <dbReference type="EMBL" id="GGF49780.1"/>
    </source>
</evidence>
<keyword evidence="7" id="KW-1185">Reference proteome</keyword>
<accession>A0ABQ1VAS9</accession>
<feature type="region of interest" description="Disordered" evidence="4">
    <location>
        <begin position="20"/>
        <end position="42"/>
    </location>
</feature>
<protein>
    <recommendedName>
        <fullName evidence="5">CzcB-like C-terminal circularly permuted SH3-like domain-containing protein</fullName>
    </recommendedName>
</protein>
<gene>
    <name evidence="6" type="ORF">GCM10011339_42980</name>
</gene>
<evidence type="ECO:0000259" key="5">
    <source>
        <dbReference type="Pfam" id="PF25975"/>
    </source>
</evidence>
<feature type="compositionally biased region" description="Basic and acidic residues" evidence="4">
    <location>
        <begin position="20"/>
        <end position="38"/>
    </location>
</feature>
<proteinExistence type="inferred from homology"/>
<dbReference type="Gene3D" id="2.40.420.20">
    <property type="match status" value="1"/>
</dbReference>
<evidence type="ECO:0000256" key="1">
    <source>
        <dbReference type="ARBA" id="ARBA00009477"/>
    </source>
</evidence>
<feature type="coiled-coil region" evidence="3">
    <location>
        <begin position="245"/>
        <end position="276"/>
    </location>
</feature>
<dbReference type="PANTHER" id="PTHR30097">
    <property type="entry name" value="CATION EFFLUX SYSTEM PROTEIN CUSB"/>
    <property type="match status" value="1"/>
</dbReference>
<dbReference type="RefSeq" id="WP_137402956.1">
    <property type="nucleotide sequence ID" value="NZ_BMIU01000033.1"/>
</dbReference>
<dbReference type="Pfam" id="PF25975">
    <property type="entry name" value="CzcB_C"/>
    <property type="match status" value="1"/>
</dbReference>